<proteinExistence type="predicted"/>
<sequence length="67" mass="7190">MFTAADVRTGLAVTDDATVVADDGTVVNEGDPDAENTTVDYSGDIVADDVLLILMMMMMMMMITKIQ</sequence>
<accession>A0AAN8KEL0</accession>
<reference evidence="1 2" key="1">
    <citation type="submission" date="2024-01" db="EMBL/GenBank/DDBJ databases">
        <title>The genome of the rayed Mediterranean limpet Patella caerulea (Linnaeus, 1758).</title>
        <authorList>
            <person name="Anh-Thu Weber A."/>
            <person name="Halstead-Nussloch G."/>
        </authorList>
    </citation>
    <scope>NUCLEOTIDE SEQUENCE [LARGE SCALE GENOMIC DNA]</scope>
    <source>
        <strain evidence="1">AATW-2023a</strain>
        <tissue evidence="1">Whole specimen</tissue>
    </source>
</reference>
<organism evidence="1 2">
    <name type="scientific">Patella caerulea</name>
    <name type="common">Rayed Mediterranean limpet</name>
    <dbReference type="NCBI Taxonomy" id="87958"/>
    <lineage>
        <taxon>Eukaryota</taxon>
        <taxon>Metazoa</taxon>
        <taxon>Spiralia</taxon>
        <taxon>Lophotrochozoa</taxon>
        <taxon>Mollusca</taxon>
        <taxon>Gastropoda</taxon>
        <taxon>Patellogastropoda</taxon>
        <taxon>Patelloidea</taxon>
        <taxon>Patellidae</taxon>
        <taxon>Patella</taxon>
    </lineage>
</organism>
<dbReference type="Proteomes" id="UP001347796">
    <property type="component" value="Unassembled WGS sequence"/>
</dbReference>
<evidence type="ECO:0000313" key="2">
    <source>
        <dbReference type="Proteomes" id="UP001347796"/>
    </source>
</evidence>
<dbReference type="AlphaFoldDB" id="A0AAN8KEL0"/>
<dbReference type="EMBL" id="JAZGQO010000001">
    <property type="protein sequence ID" value="KAK6194886.1"/>
    <property type="molecule type" value="Genomic_DNA"/>
</dbReference>
<name>A0AAN8KEL0_PATCE</name>
<comment type="caution">
    <text evidence="1">The sequence shown here is derived from an EMBL/GenBank/DDBJ whole genome shotgun (WGS) entry which is preliminary data.</text>
</comment>
<protein>
    <submittedName>
        <fullName evidence="1">Uncharacterized protein</fullName>
    </submittedName>
</protein>
<keyword evidence="2" id="KW-1185">Reference proteome</keyword>
<evidence type="ECO:0000313" key="1">
    <source>
        <dbReference type="EMBL" id="KAK6194886.1"/>
    </source>
</evidence>
<gene>
    <name evidence="1" type="ORF">SNE40_000422</name>
</gene>